<proteinExistence type="predicted"/>
<sequence length="389" mass="45336">MSQETTTPINEWRPCIFLQVEPDESTVRTIFTHAPAELNISNYYISLAPDDSKGVQQNDTTNKTSYIFTGVIPAKYHVMIKPFGDRKRTYTSIINVNKTHNSMFRLRGKYCSDSMPMPFQDKEKKQSNNLPVILSAILFLVVFSIISWFVVKYRRNCIYRKKTKLDNGSQPELKEKDKIKVYVINTFDHEQHQRACDSFMVYLHEHCFCEVLNLNENKKITTDFADIFKSVNFIILIHSEGYSKQATAWKEKILYPELCKSNPSILLQIMNDTVTNCIDCAMNYTNPNYLAPKNKSKQFFIIPDNMTELVCYIHNIKLDSTDEENIPLIEEHIYSSDDGLAMTNAIDRATEYELLHDDWFLKLHPHPFTISNSLFSSDNFRYSDTSQYF</sequence>
<accession>A0A6P7SW94</accession>
<evidence type="ECO:0000259" key="2">
    <source>
        <dbReference type="Pfam" id="PF23608"/>
    </source>
</evidence>
<dbReference type="Proteomes" id="UP000515154">
    <property type="component" value="Linkage group LG11"/>
</dbReference>
<dbReference type="InterPro" id="IPR057066">
    <property type="entry name" value="Ig_ILCR1"/>
</dbReference>
<keyword evidence="3" id="KW-1185">Reference proteome</keyword>
<keyword evidence="1" id="KW-0812">Transmembrane</keyword>
<evidence type="ECO:0000313" key="3">
    <source>
        <dbReference type="Proteomes" id="UP000515154"/>
    </source>
</evidence>
<evidence type="ECO:0000256" key="1">
    <source>
        <dbReference type="SAM" id="Phobius"/>
    </source>
</evidence>
<dbReference type="Pfam" id="PF23608">
    <property type="entry name" value="Ig_ILCR1"/>
    <property type="match status" value="1"/>
</dbReference>
<gene>
    <name evidence="4" type="primary">LOC115217083</name>
</gene>
<evidence type="ECO:0000313" key="4">
    <source>
        <dbReference type="RefSeq" id="XP_029642535.1"/>
    </source>
</evidence>
<protein>
    <submittedName>
        <fullName evidence="4">Uncharacterized protein LOC115217083</fullName>
    </submittedName>
</protein>
<dbReference type="KEGG" id="osn:115217083"/>
<keyword evidence="1" id="KW-0472">Membrane</keyword>
<organism evidence="3 4">
    <name type="scientific">Octopus sinensis</name>
    <name type="common">East Asian common octopus</name>
    <dbReference type="NCBI Taxonomy" id="2607531"/>
    <lineage>
        <taxon>Eukaryota</taxon>
        <taxon>Metazoa</taxon>
        <taxon>Spiralia</taxon>
        <taxon>Lophotrochozoa</taxon>
        <taxon>Mollusca</taxon>
        <taxon>Cephalopoda</taxon>
        <taxon>Coleoidea</taxon>
        <taxon>Octopodiformes</taxon>
        <taxon>Octopoda</taxon>
        <taxon>Incirrata</taxon>
        <taxon>Octopodidae</taxon>
        <taxon>Octopus</taxon>
    </lineage>
</organism>
<dbReference type="RefSeq" id="XP_029642535.1">
    <property type="nucleotide sequence ID" value="XM_029786675.2"/>
</dbReference>
<keyword evidence="1" id="KW-1133">Transmembrane helix</keyword>
<reference evidence="4" key="1">
    <citation type="submission" date="2025-08" db="UniProtKB">
        <authorList>
            <consortium name="RefSeq"/>
        </authorList>
    </citation>
    <scope>IDENTIFICATION</scope>
</reference>
<feature type="domain" description="ILCR1 Ig-like" evidence="2">
    <location>
        <begin position="11"/>
        <end position="85"/>
    </location>
</feature>
<feature type="transmembrane region" description="Helical" evidence="1">
    <location>
        <begin position="130"/>
        <end position="151"/>
    </location>
</feature>
<name>A0A6P7SW94_9MOLL</name>
<dbReference type="AlphaFoldDB" id="A0A6P7SW94"/>